<keyword evidence="2" id="KW-1185">Reference proteome</keyword>
<proteinExistence type="predicted"/>
<comment type="caution">
    <text evidence="1">The sequence shown here is derived from an EMBL/GenBank/DDBJ whole genome shotgun (WGS) entry which is preliminary data.</text>
</comment>
<dbReference type="AlphaFoldDB" id="A0A9P1M9E6"/>
<name>A0A9P1M9E6_9PEZI</name>
<sequence length="219" mass="24384">MSQGPPLTPPLMYTDIWANQPAATVLSALLGPNPRVNYVNGNTALGGFPGARQRVHADLTFNHAQLPFGIVTNYYLTDTDDDDDRSTAYDPTLEVKFGIREELVERRRAYAPPIQPVVRKGSVILRDLRLWHAGVANPSPVPRIMLAFVHTPWWYQCPARVVLPEACRGLVREWAERAVSPVCYRAEYVPADVDHKTVKFSPTLAAITRGTSGCCRKMS</sequence>
<protein>
    <recommendedName>
        <fullName evidence="3">Phytanoyl-CoA dioxygenase</fullName>
    </recommendedName>
</protein>
<reference evidence="1" key="1">
    <citation type="submission" date="2022-11" db="EMBL/GenBank/DDBJ databases">
        <authorList>
            <person name="Scott C."/>
            <person name="Bruce N."/>
        </authorList>
    </citation>
    <scope>NUCLEOTIDE SEQUENCE</scope>
</reference>
<accession>A0A9P1M9E6</accession>
<dbReference type="Proteomes" id="UP000838763">
    <property type="component" value="Unassembled WGS sequence"/>
</dbReference>
<evidence type="ECO:0000313" key="1">
    <source>
        <dbReference type="EMBL" id="CAI4213194.1"/>
    </source>
</evidence>
<dbReference type="InterPro" id="IPR051961">
    <property type="entry name" value="Fungal_Metabolite_Diox"/>
</dbReference>
<organism evidence="1 2">
    <name type="scientific">Parascedosporium putredinis</name>
    <dbReference type="NCBI Taxonomy" id="1442378"/>
    <lineage>
        <taxon>Eukaryota</taxon>
        <taxon>Fungi</taxon>
        <taxon>Dikarya</taxon>
        <taxon>Ascomycota</taxon>
        <taxon>Pezizomycotina</taxon>
        <taxon>Sordariomycetes</taxon>
        <taxon>Hypocreomycetidae</taxon>
        <taxon>Microascales</taxon>
        <taxon>Microascaceae</taxon>
        <taxon>Parascedosporium</taxon>
    </lineage>
</organism>
<dbReference type="Gene3D" id="2.60.120.620">
    <property type="entry name" value="q2cbj1_9rhob like domain"/>
    <property type="match status" value="1"/>
</dbReference>
<evidence type="ECO:0008006" key="3">
    <source>
        <dbReference type="Google" id="ProtNLM"/>
    </source>
</evidence>
<gene>
    <name evidence="1" type="ORF">PPNO1_LOCUS2944</name>
</gene>
<evidence type="ECO:0000313" key="2">
    <source>
        <dbReference type="Proteomes" id="UP000838763"/>
    </source>
</evidence>
<dbReference type="PANTHER" id="PTHR37563">
    <property type="entry name" value="PHYTANOYL-COA DIOXYGENASE FAMILY PROTEIN (AFU_ORTHOLOGUE AFUA_2G03330)"/>
    <property type="match status" value="1"/>
</dbReference>
<dbReference type="OrthoDB" id="407832at2759"/>
<dbReference type="SUPFAM" id="SSF51197">
    <property type="entry name" value="Clavaminate synthase-like"/>
    <property type="match status" value="1"/>
</dbReference>
<dbReference type="EMBL" id="CALLCH030000007">
    <property type="protein sequence ID" value="CAI4213194.1"/>
    <property type="molecule type" value="Genomic_DNA"/>
</dbReference>
<dbReference type="PANTHER" id="PTHR37563:SF2">
    <property type="entry name" value="PHYTANOYL-COA DIOXYGENASE FAMILY PROTEIN (AFU_ORTHOLOGUE AFUA_2G03330)"/>
    <property type="match status" value="1"/>
</dbReference>